<dbReference type="SMART" id="SM00849">
    <property type="entry name" value="Lactamase_B"/>
    <property type="match status" value="1"/>
</dbReference>
<dbReference type="Gene3D" id="3.60.15.10">
    <property type="entry name" value="Ribonuclease Z/Hydroxyacylglutathione hydrolase-like"/>
    <property type="match status" value="1"/>
</dbReference>
<name>A0ABP9UAS2_9BACT</name>
<evidence type="ECO:0000256" key="4">
    <source>
        <dbReference type="ARBA" id="ARBA00022833"/>
    </source>
</evidence>
<sequence>MVYVAMGFFLFNDKNYRTNSYLLTDHNGNLVIVDPTLNTVNEMLEPLDNEDSETVLAILLTSQYLPEYDGISLLTQKYPNIDIYVGEQDLEGLRSELESNNIPTTNLKVLPDRIEIGELIFNNLATPGISPGSVCIRYKKFLMTGDTLLDKDMFDLTVAGVDPVALKHSLEYIQTKIQPDYFICPKTGNINRFNLVLRHNQVLNEFLKNH</sequence>
<keyword evidence="7" id="KW-1185">Reference proteome</keyword>
<dbReference type="SUPFAM" id="SSF56281">
    <property type="entry name" value="Metallo-hydrolase/oxidoreductase"/>
    <property type="match status" value="1"/>
</dbReference>
<dbReference type="InterPro" id="IPR001279">
    <property type="entry name" value="Metallo-B-lactamas"/>
</dbReference>
<comment type="caution">
    <text evidence="6">The sequence shown here is derived from an EMBL/GenBank/DDBJ whole genome shotgun (WGS) entry which is preliminary data.</text>
</comment>
<evidence type="ECO:0000256" key="3">
    <source>
        <dbReference type="ARBA" id="ARBA00022801"/>
    </source>
</evidence>
<reference evidence="6" key="1">
    <citation type="submission" date="2024-02" db="EMBL/GenBank/DDBJ databases">
        <title>Draft genome sequence of new strains in genus Ureaplasma.</title>
        <authorList>
            <person name="Nakajima Y."/>
            <person name="Segawa T."/>
        </authorList>
    </citation>
    <scope>NUCLEOTIDE SEQUENCE [LARGE SCALE GENOMIC DNA]</scope>
    <source>
        <strain evidence="6">OM1</strain>
    </source>
</reference>
<comment type="cofactor">
    <cofactor evidence="1">
        <name>Zn(2+)</name>
        <dbReference type="ChEBI" id="CHEBI:29105"/>
    </cofactor>
</comment>
<evidence type="ECO:0000256" key="2">
    <source>
        <dbReference type="ARBA" id="ARBA00022723"/>
    </source>
</evidence>
<dbReference type="CDD" id="cd06262">
    <property type="entry name" value="metallo-hydrolase-like_MBL-fold"/>
    <property type="match status" value="1"/>
</dbReference>
<feature type="domain" description="Metallo-beta-lactamase" evidence="5">
    <location>
        <begin position="17"/>
        <end position="186"/>
    </location>
</feature>
<evidence type="ECO:0000259" key="5">
    <source>
        <dbReference type="SMART" id="SM00849"/>
    </source>
</evidence>
<dbReference type="Proteomes" id="UP001449582">
    <property type="component" value="Unassembled WGS sequence"/>
</dbReference>
<keyword evidence="3" id="KW-0378">Hydrolase</keyword>
<evidence type="ECO:0000313" key="6">
    <source>
        <dbReference type="EMBL" id="GAA5414941.1"/>
    </source>
</evidence>
<evidence type="ECO:0000256" key="1">
    <source>
        <dbReference type="ARBA" id="ARBA00001947"/>
    </source>
</evidence>
<evidence type="ECO:0000313" key="7">
    <source>
        <dbReference type="Proteomes" id="UP001449582"/>
    </source>
</evidence>
<protein>
    <recommendedName>
        <fullName evidence="5">Metallo-beta-lactamase domain-containing protein</fullName>
    </recommendedName>
</protein>
<dbReference type="PANTHER" id="PTHR46233:SF3">
    <property type="entry name" value="HYDROXYACYLGLUTATHIONE HYDROLASE GLOC"/>
    <property type="match status" value="1"/>
</dbReference>
<gene>
    <name evidence="6" type="ORF">UREOM_6520</name>
</gene>
<dbReference type="InterPro" id="IPR036866">
    <property type="entry name" value="RibonucZ/Hydroxyglut_hydro"/>
</dbReference>
<accession>A0ABP9UAS2</accession>
<dbReference type="InterPro" id="IPR051453">
    <property type="entry name" value="MBL_Glyoxalase_II"/>
</dbReference>
<proteinExistence type="predicted"/>
<dbReference type="RefSeq" id="WP_353290102.1">
    <property type="nucleotide sequence ID" value="NZ_BAABQM010000005.1"/>
</dbReference>
<organism evidence="6 7">
    <name type="scientific">Ureaplasma ceti</name>
    <dbReference type="NCBI Taxonomy" id="3119530"/>
    <lineage>
        <taxon>Bacteria</taxon>
        <taxon>Bacillati</taxon>
        <taxon>Mycoplasmatota</taxon>
        <taxon>Mycoplasmoidales</taxon>
        <taxon>Mycoplasmoidaceae</taxon>
        <taxon>Ureaplasma</taxon>
    </lineage>
</organism>
<dbReference type="EMBL" id="BAABQM010000005">
    <property type="protein sequence ID" value="GAA5414941.1"/>
    <property type="molecule type" value="Genomic_DNA"/>
</dbReference>
<keyword evidence="4" id="KW-0862">Zinc</keyword>
<dbReference type="PANTHER" id="PTHR46233">
    <property type="entry name" value="HYDROXYACYLGLUTATHIONE HYDROLASE GLOC"/>
    <property type="match status" value="1"/>
</dbReference>
<keyword evidence="2" id="KW-0479">Metal-binding</keyword>